<dbReference type="Pfam" id="PF02518">
    <property type="entry name" value="HATPase_c"/>
    <property type="match status" value="1"/>
</dbReference>
<evidence type="ECO:0000256" key="7">
    <source>
        <dbReference type="ARBA" id="ARBA00023029"/>
    </source>
</evidence>
<dbReference type="PANTHER" id="PTHR45866:SF1">
    <property type="entry name" value="DNA GYRASE SUBUNIT B, MITOCHONDRIAL"/>
    <property type="match status" value="1"/>
</dbReference>
<evidence type="ECO:0000259" key="11">
    <source>
        <dbReference type="SMART" id="SM00387"/>
    </source>
</evidence>
<feature type="region of interest" description="Disordered" evidence="10">
    <location>
        <begin position="1"/>
        <end position="20"/>
    </location>
</feature>
<dbReference type="GO" id="GO:0003918">
    <property type="term" value="F:DNA topoisomerase type II (double strand cut, ATP-hydrolyzing) activity"/>
    <property type="evidence" value="ECO:0007669"/>
    <property type="project" value="UniProtKB-EC"/>
</dbReference>
<keyword evidence="9" id="KW-0413">Isomerase</keyword>
<dbReference type="SUPFAM" id="SSF54211">
    <property type="entry name" value="Ribosomal protein S5 domain 2-like"/>
    <property type="match status" value="1"/>
</dbReference>
<reference evidence="12 13" key="1">
    <citation type="submission" date="2018-01" db="EMBL/GenBank/DDBJ databases">
        <title>Draft genome Sequence of streptomyces globosus LZH-48.</title>
        <authorList>
            <person name="Ran K."/>
            <person name="Li Z."/>
            <person name="Wei S."/>
            <person name="Dong R."/>
        </authorList>
    </citation>
    <scope>NUCLEOTIDE SEQUENCE [LARGE SCALE GENOMIC DNA]</scope>
    <source>
        <strain evidence="12 13">LZH-48</strain>
    </source>
</reference>
<evidence type="ECO:0000256" key="1">
    <source>
        <dbReference type="ARBA" id="ARBA00000185"/>
    </source>
</evidence>
<keyword evidence="7" id="KW-0799">Topoisomerase</keyword>
<dbReference type="InterPro" id="IPR003594">
    <property type="entry name" value="HATPase_dom"/>
</dbReference>
<dbReference type="InterPro" id="IPR001241">
    <property type="entry name" value="Topo_IIA"/>
</dbReference>
<keyword evidence="8" id="KW-0238">DNA-binding</keyword>
<evidence type="ECO:0000256" key="5">
    <source>
        <dbReference type="ARBA" id="ARBA00022741"/>
    </source>
</evidence>
<comment type="catalytic activity">
    <reaction evidence="1">
        <text>ATP-dependent breakage, passage and rejoining of double-stranded DNA.</text>
        <dbReference type="EC" id="5.6.2.2"/>
    </reaction>
</comment>
<evidence type="ECO:0000256" key="9">
    <source>
        <dbReference type="ARBA" id="ARBA00023235"/>
    </source>
</evidence>
<dbReference type="InterPro" id="IPR000565">
    <property type="entry name" value="Topo_IIA_B"/>
</dbReference>
<dbReference type="InterPro" id="IPR020568">
    <property type="entry name" value="Ribosomal_Su5_D2-typ_SF"/>
</dbReference>
<accession>A0A344U1C8</accession>
<dbReference type="EMBL" id="CP030862">
    <property type="protein sequence ID" value="AXE24699.1"/>
    <property type="molecule type" value="Genomic_DNA"/>
</dbReference>
<organism evidence="12 13">
    <name type="scientific">Streptomyces globosus</name>
    <dbReference type="NCBI Taxonomy" id="68209"/>
    <lineage>
        <taxon>Bacteria</taxon>
        <taxon>Bacillati</taxon>
        <taxon>Actinomycetota</taxon>
        <taxon>Actinomycetes</taxon>
        <taxon>Kitasatosporales</taxon>
        <taxon>Streptomycetaceae</taxon>
        <taxon>Streptomyces</taxon>
    </lineage>
</organism>
<keyword evidence="13" id="KW-1185">Reference proteome</keyword>
<dbReference type="PRINTS" id="PR00418">
    <property type="entry name" value="TPI2FAMILY"/>
</dbReference>
<dbReference type="KEGG" id="sgz:C0216_15655"/>
<dbReference type="OrthoDB" id="4010292at2"/>
<sequence>MLRTSQGGCFMTESGNPSQPVNVNEYEASHIQVLEGLEAVRRRPGMYLGSTGERGLHHMVYEVVSYAVDEHMAGHADAIDVTITADGGIRVVDNGRGLPVEVQEPAGKSAIERELTELSFVPKPRTGYWVSGGINGLGLSVVNALSSRLTVEVHRDGHRWTQEYEKGIPISALTRHEESSGHGTAIVFLPDADIFETTLWSFATLSQRLQELAFLNGGLAISLTDERPERPVRHHHLDGLRAYVAHLNPYPPSLVHSPAIGFTSENEEQTISVQVAMQWNTWSPGEFLSFANSTRTHEGSAHEVGFRTALTSVVNEHARRQRQISAEDEDLTAEAVHKGLTAVVSVKLAHPVFEGSTRTRLSNPEADTYVQEVIRQHLADWLDRNPNKAAAIIRHIVNTGSVNRTV</sequence>
<dbReference type="InterPro" id="IPR014721">
    <property type="entry name" value="Ribsml_uS5_D2-typ_fold_subgr"/>
</dbReference>
<keyword evidence="6" id="KW-0067">ATP-binding</keyword>
<dbReference type="Gene3D" id="3.30.230.10">
    <property type="match status" value="1"/>
</dbReference>
<evidence type="ECO:0000256" key="6">
    <source>
        <dbReference type="ARBA" id="ARBA00022840"/>
    </source>
</evidence>
<dbReference type="Proteomes" id="UP000252004">
    <property type="component" value="Chromosome"/>
</dbReference>
<dbReference type="InterPro" id="IPR036890">
    <property type="entry name" value="HATPase_C_sf"/>
</dbReference>
<dbReference type="SMART" id="SM00433">
    <property type="entry name" value="TOP2c"/>
    <property type="match status" value="1"/>
</dbReference>
<evidence type="ECO:0000256" key="10">
    <source>
        <dbReference type="SAM" id="MobiDB-lite"/>
    </source>
</evidence>
<dbReference type="EC" id="5.6.2.2" evidence="4"/>
<evidence type="ECO:0000313" key="12">
    <source>
        <dbReference type="EMBL" id="AXE24699.1"/>
    </source>
</evidence>
<comment type="similarity">
    <text evidence="3">Belongs to the type II topoisomerase GyrB family.</text>
</comment>
<dbReference type="SMART" id="SM00387">
    <property type="entry name" value="HATPase_c"/>
    <property type="match status" value="1"/>
</dbReference>
<protein>
    <recommendedName>
        <fullName evidence="4">DNA topoisomerase (ATP-hydrolyzing)</fullName>
        <ecNumber evidence="4">5.6.2.2</ecNumber>
    </recommendedName>
</protein>
<feature type="domain" description="Histidine kinase/HSP90-like ATPase" evidence="11">
    <location>
        <begin position="51"/>
        <end position="194"/>
    </location>
</feature>
<dbReference type="Pfam" id="PF00204">
    <property type="entry name" value="DNA_gyraseB"/>
    <property type="match status" value="1"/>
</dbReference>
<dbReference type="CDD" id="cd00822">
    <property type="entry name" value="TopoII_Trans_DNA_gyrase"/>
    <property type="match status" value="1"/>
</dbReference>
<proteinExistence type="inferred from homology"/>
<dbReference type="InterPro" id="IPR013506">
    <property type="entry name" value="Topo_IIA_bsu_dom2"/>
</dbReference>
<dbReference type="PRINTS" id="PR01159">
    <property type="entry name" value="DNAGYRASEB"/>
</dbReference>
<evidence type="ECO:0000256" key="3">
    <source>
        <dbReference type="ARBA" id="ARBA00010708"/>
    </source>
</evidence>
<evidence type="ECO:0000256" key="2">
    <source>
        <dbReference type="ARBA" id="ARBA00001946"/>
    </source>
</evidence>
<gene>
    <name evidence="12" type="ORF">C0216_15655</name>
</gene>
<evidence type="ECO:0000256" key="4">
    <source>
        <dbReference type="ARBA" id="ARBA00012895"/>
    </source>
</evidence>
<evidence type="ECO:0000256" key="8">
    <source>
        <dbReference type="ARBA" id="ARBA00023125"/>
    </source>
</evidence>
<evidence type="ECO:0000313" key="13">
    <source>
        <dbReference type="Proteomes" id="UP000252004"/>
    </source>
</evidence>
<dbReference type="GO" id="GO:0005524">
    <property type="term" value="F:ATP binding"/>
    <property type="evidence" value="ECO:0007669"/>
    <property type="project" value="UniProtKB-KW"/>
</dbReference>
<dbReference type="SUPFAM" id="SSF55874">
    <property type="entry name" value="ATPase domain of HSP90 chaperone/DNA topoisomerase II/histidine kinase"/>
    <property type="match status" value="1"/>
</dbReference>
<keyword evidence="5" id="KW-0547">Nucleotide-binding</keyword>
<dbReference type="CDD" id="cd16928">
    <property type="entry name" value="HATPase_GyrB-like"/>
    <property type="match status" value="1"/>
</dbReference>
<dbReference type="GO" id="GO:0003677">
    <property type="term" value="F:DNA binding"/>
    <property type="evidence" value="ECO:0007669"/>
    <property type="project" value="UniProtKB-KW"/>
</dbReference>
<dbReference type="GO" id="GO:0006265">
    <property type="term" value="P:DNA topological change"/>
    <property type="evidence" value="ECO:0007669"/>
    <property type="project" value="InterPro"/>
</dbReference>
<dbReference type="AlphaFoldDB" id="A0A344U1C8"/>
<dbReference type="Gene3D" id="3.30.565.10">
    <property type="entry name" value="Histidine kinase-like ATPase, C-terminal domain"/>
    <property type="match status" value="1"/>
</dbReference>
<name>A0A344U1C8_9ACTN</name>
<comment type="cofactor">
    <cofactor evidence="2">
        <name>Mg(2+)</name>
        <dbReference type="ChEBI" id="CHEBI:18420"/>
    </cofactor>
</comment>
<dbReference type="PANTHER" id="PTHR45866">
    <property type="entry name" value="DNA GYRASE/TOPOISOMERASE SUBUNIT B"/>
    <property type="match status" value="1"/>
</dbReference>